<dbReference type="PROSITE" id="PS51194">
    <property type="entry name" value="HELICASE_CTER"/>
    <property type="match status" value="1"/>
</dbReference>
<dbReference type="Pfam" id="PF00270">
    <property type="entry name" value="DEAD"/>
    <property type="match status" value="1"/>
</dbReference>
<evidence type="ECO:0000256" key="7">
    <source>
        <dbReference type="SAM" id="MobiDB-lite"/>
    </source>
</evidence>
<dbReference type="GO" id="GO:0003724">
    <property type="term" value="F:RNA helicase activity"/>
    <property type="evidence" value="ECO:0007669"/>
    <property type="project" value="UniProtKB-EC"/>
</dbReference>
<dbReference type="GO" id="GO:0003676">
    <property type="term" value="F:nucleic acid binding"/>
    <property type="evidence" value="ECO:0007669"/>
    <property type="project" value="InterPro"/>
</dbReference>
<dbReference type="SMART" id="SM00490">
    <property type="entry name" value="HELICc"/>
    <property type="match status" value="1"/>
</dbReference>
<dbReference type="EMBL" id="GG745338">
    <property type="protein sequence ID" value="KNE61398.1"/>
    <property type="molecule type" value="Genomic_DNA"/>
</dbReference>
<evidence type="ECO:0000313" key="12">
    <source>
        <dbReference type="Proteomes" id="UP000054350"/>
    </source>
</evidence>
<evidence type="ECO:0000259" key="10">
    <source>
        <dbReference type="PROSITE" id="PS51195"/>
    </source>
</evidence>
<proteinExistence type="predicted"/>
<evidence type="ECO:0000256" key="6">
    <source>
        <dbReference type="PROSITE-ProRule" id="PRU00552"/>
    </source>
</evidence>
<evidence type="ECO:0000256" key="3">
    <source>
        <dbReference type="ARBA" id="ARBA00022801"/>
    </source>
</evidence>
<feature type="domain" description="Helicase C-terminal" evidence="9">
    <location>
        <begin position="348"/>
        <end position="499"/>
    </location>
</feature>
<evidence type="ECO:0000256" key="1">
    <source>
        <dbReference type="ARBA" id="ARBA00012552"/>
    </source>
</evidence>
<dbReference type="InterPro" id="IPR011545">
    <property type="entry name" value="DEAD/DEAH_box_helicase_dom"/>
</dbReference>
<evidence type="ECO:0000313" key="11">
    <source>
        <dbReference type="EMBL" id="KNE61398.1"/>
    </source>
</evidence>
<dbReference type="PROSITE" id="PS51192">
    <property type="entry name" value="HELICASE_ATP_BIND_1"/>
    <property type="match status" value="1"/>
</dbReference>
<keyword evidence="5" id="KW-0067">ATP-binding</keyword>
<dbReference type="VEuPathDB" id="FungiDB:AMAG_06228"/>
<keyword evidence="2" id="KW-0547">Nucleotide-binding</keyword>
<dbReference type="Pfam" id="PF00271">
    <property type="entry name" value="Helicase_C"/>
    <property type="match status" value="1"/>
</dbReference>
<dbReference type="GO" id="GO:0005524">
    <property type="term" value="F:ATP binding"/>
    <property type="evidence" value="ECO:0007669"/>
    <property type="project" value="UniProtKB-KW"/>
</dbReference>
<dbReference type="PANTHER" id="PTHR47958">
    <property type="entry name" value="ATP-DEPENDENT RNA HELICASE DBP3"/>
    <property type="match status" value="1"/>
</dbReference>
<evidence type="ECO:0000259" key="9">
    <source>
        <dbReference type="PROSITE" id="PS51194"/>
    </source>
</evidence>
<feature type="short sequence motif" description="Q motif" evidence="6">
    <location>
        <begin position="118"/>
        <end position="146"/>
    </location>
</feature>
<dbReference type="InterPro" id="IPR014014">
    <property type="entry name" value="RNA_helicase_DEAD_Q_motif"/>
</dbReference>
<dbReference type="PROSITE" id="PS51195">
    <property type="entry name" value="Q_MOTIF"/>
    <property type="match status" value="1"/>
</dbReference>
<dbReference type="EC" id="3.6.4.13" evidence="1"/>
<feature type="compositionally biased region" description="Acidic residues" evidence="7">
    <location>
        <begin position="17"/>
        <end position="33"/>
    </location>
</feature>
<dbReference type="eggNOG" id="KOG0332">
    <property type="taxonomic scope" value="Eukaryota"/>
</dbReference>
<feature type="domain" description="DEAD-box RNA helicase Q" evidence="10">
    <location>
        <begin position="118"/>
        <end position="146"/>
    </location>
</feature>
<evidence type="ECO:0000256" key="4">
    <source>
        <dbReference type="ARBA" id="ARBA00022806"/>
    </source>
</evidence>
<evidence type="ECO:0000256" key="5">
    <source>
        <dbReference type="ARBA" id="ARBA00022840"/>
    </source>
</evidence>
<dbReference type="OrthoDB" id="10265785at2759"/>
<feature type="region of interest" description="Disordered" evidence="7">
    <location>
        <begin position="14"/>
        <end position="43"/>
    </location>
</feature>
<name>A0A0L0SFV7_ALLM3</name>
<dbReference type="InterPro" id="IPR027417">
    <property type="entry name" value="P-loop_NTPase"/>
</dbReference>
<dbReference type="CDD" id="cd18787">
    <property type="entry name" value="SF2_C_DEAD"/>
    <property type="match status" value="1"/>
</dbReference>
<dbReference type="AlphaFoldDB" id="A0A0L0SFV7"/>
<keyword evidence="4" id="KW-0347">Helicase</keyword>
<accession>A0A0L0SFV7</accession>
<dbReference type="InterPro" id="IPR001650">
    <property type="entry name" value="Helicase_C-like"/>
</dbReference>
<dbReference type="OMA" id="HTRKMAG"/>
<evidence type="ECO:0000259" key="8">
    <source>
        <dbReference type="PROSITE" id="PS51192"/>
    </source>
</evidence>
<dbReference type="Proteomes" id="UP000054350">
    <property type="component" value="Unassembled WGS sequence"/>
</dbReference>
<dbReference type="InterPro" id="IPR014001">
    <property type="entry name" value="Helicase_ATP-bd"/>
</dbReference>
<dbReference type="GO" id="GO:0016787">
    <property type="term" value="F:hydrolase activity"/>
    <property type="evidence" value="ECO:0007669"/>
    <property type="project" value="UniProtKB-KW"/>
</dbReference>
<reference evidence="11 12" key="2">
    <citation type="submission" date="2009-11" db="EMBL/GenBank/DDBJ databases">
        <title>The Genome Sequence of Allomyces macrogynus strain ATCC 38327.</title>
        <authorList>
            <consortium name="The Broad Institute Genome Sequencing Platform"/>
            <person name="Russ C."/>
            <person name="Cuomo C."/>
            <person name="Shea T."/>
            <person name="Young S.K."/>
            <person name="Zeng Q."/>
            <person name="Koehrsen M."/>
            <person name="Haas B."/>
            <person name="Borodovsky M."/>
            <person name="Guigo R."/>
            <person name="Alvarado L."/>
            <person name="Berlin A."/>
            <person name="Borenstein D."/>
            <person name="Chen Z."/>
            <person name="Engels R."/>
            <person name="Freedman E."/>
            <person name="Gellesch M."/>
            <person name="Goldberg J."/>
            <person name="Griggs A."/>
            <person name="Gujja S."/>
            <person name="Heiman D."/>
            <person name="Hepburn T."/>
            <person name="Howarth C."/>
            <person name="Jen D."/>
            <person name="Larson L."/>
            <person name="Lewis B."/>
            <person name="Mehta T."/>
            <person name="Park D."/>
            <person name="Pearson M."/>
            <person name="Roberts A."/>
            <person name="Saif S."/>
            <person name="Shenoy N."/>
            <person name="Sisk P."/>
            <person name="Stolte C."/>
            <person name="Sykes S."/>
            <person name="Walk T."/>
            <person name="White J."/>
            <person name="Yandava C."/>
            <person name="Burger G."/>
            <person name="Gray M.W."/>
            <person name="Holland P.W.H."/>
            <person name="King N."/>
            <person name="Lang F.B.F."/>
            <person name="Roger A.J."/>
            <person name="Ruiz-Trillo I."/>
            <person name="Lander E."/>
            <person name="Nusbaum C."/>
        </authorList>
    </citation>
    <scope>NUCLEOTIDE SEQUENCE [LARGE SCALE GENOMIC DNA]</scope>
    <source>
        <strain evidence="11 12">ATCC 38327</strain>
    </source>
</reference>
<sequence length="507" mass="54917">MSSNDPAVRAAAIAWDALDDDDDDDIPFGDVDEGIPAPRPPPGMAPALVPVPVPAQQAATATTVVPAEPDASMDAPDALDQDMHLEPTGLHETFFDKDEIVVTLANRDDPNSPLYSVSRFEDLGLTPELLRGLYGMNFTKPSKIQERALPLLLRDPPTNLIAQSQSGTGKTAAFTLTMLSRIDWSVPPTKPQALCLVNTRELAVQIEDVVKQMGVHTPVQVAMAVKDAHGRGQRVVGHVVVGTPGTVLELARRRQLDLSGINVLVLDEADTMLDAQNLGEQAGRVRPLVPATSQVLLFSATFPDKVKAFAASFAPSANLLSLAPQDIKVEAIRQFFIPVPSRAAKFDTLSDLYGLLTVGQSIIFVHTRATAVDLTARMQAEGHQVAVLTGELTPAQRDRVMAEFRSGSAKVLIATNVLSRGIDVPQVNLVVNYDLPMDENRQPDFEAYVHRIGRTGRFGRAGVAINLIDSGHALKMQQQITAAYGMAVTEMPRDYDVMERLLRQIRA</sequence>
<dbReference type="CDD" id="cd17963">
    <property type="entry name" value="DEADc_DDX19_DDX25"/>
    <property type="match status" value="1"/>
</dbReference>
<gene>
    <name evidence="11" type="ORF">AMAG_06228</name>
</gene>
<evidence type="ECO:0000256" key="2">
    <source>
        <dbReference type="ARBA" id="ARBA00022741"/>
    </source>
</evidence>
<dbReference type="SMART" id="SM00487">
    <property type="entry name" value="DEXDc"/>
    <property type="match status" value="1"/>
</dbReference>
<reference evidence="11 12" key="1">
    <citation type="submission" date="2009-11" db="EMBL/GenBank/DDBJ databases">
        <title>Annotation of Allomyces macrogynus ATCC 38327.</title>
        <authorList>
            <consortium name="The Broad Institute Genome Sequencing Platform"/>
            <person name="Russ C."/>
            <person name="Cuomo C."/>
            <person name="Burger G."/>
            <person name="Gray M.W."/>
            <person name="Holland P.W.H."/>
            <person name="King N."/>
            <person name="Lang F.B.F."/>
            <person name="Roger A.J."/>
            <person name="Ruiz-Trillo I."/>
            <person name="Young S.K."/>
            <person name="Zeng Q."/>
            <person name="Gargeya S."/>
            <person name="Fitzgerald M."/>
            <person name="Haas B."/>
            <person name="Abouelleil A."/>
            <person name="Alvarado L."/>
            <person name="Arachchi H.M."/>
            <person name="Berlin A."/>
            <person name="Chapman S.B."/>
            <person name="Gearin G."/>
            <person name="Goldberg J."/>
            <person name="Griggs A."/>
            <person name="Gujja S."/>
            <person name="Hansen M."/>
            <person name="Heiman D."/>
            <person name="Howarth C."/>
            <person name="Larimer J."/>
            <person name="Lui A."/>
            <person name="MacDonald P.J.P."/>
            <person name="McCowen C."/>
            <person name="Montmayeur A."/>
            <person name="Murphy C."/>
            <person name="Neiman D."/>
            <person name="Pearson M."/>
            <person name="Priest M."/>
            <person name="Roberts A."/>
            <person name="Saif S."/>
            <person name="Shea T."/>
            <person name="Sisk P."/>
            <person name="Stolte C."/>
            <person name="Sykes S."/>
            <person name="Wortman J."/>
            <person name="Nusbaum C."/>
            <person name="Birren B."/>
        </authorList>
    </citation>
    <scope>NUCLEOTIDE SEQUENCE [LARGE SCALE GENOMIC DNA]</scope>
    <source>
        <strain evidence="11 12">ATCC 38327</strain>
    </source>
</reference>
<dbReference type="Gene3D" id="3.40.50.300">
    <property type="entry name" value="P-loop containing nucleotide triphosphate hydrolases"/>
    <property type="match status" value="2"/>
</dbReference>
<dbReference type="SUPFAM" id="SSF52540">
    <property type="entry name" value="P-loop containing nucleoside triphosphate hydrolases"/>
    <property type="match status" value="1"/>
</dbReference>
<organism evidence="11 12">
    <name type="scientific">Allomyces macrogynus (strain ATCC 38327)</name>
    <name type="common">Allomyces javanicus var. macrogynus</name>
    <dbReference type="NCBI Taxonomy" id="578462"/>
    <lineage>
        <taxon>Eukaryota</taxon>
        <taxon>Fungi</taxon>
        <taxon>Fungi incertae sedis</taxon>
        <taxon>Blastocladiomycota</taxon>
        <taxon>Blastocladiomycetes</taxon>
        <taxon>Blastocladiales</taxon>
        <taxon>Blastocladiaceae</taxon>
        <taxon>Allomyces</taxon>
    </lineage>
</organism>
<keyword evidence="12" id="KW-1185">Reference proteome</keyword>
<dbReference type="STRING" id="578462.A0A0L0SFV7"/>
<keyword evidence="3" id="KW-0378">Hydrolase</keyword>
<feature type="domain" description="Helicase ATP-binding" evidence="8">
    <location>
        <begin position="151"/>
        <end position="320"/>
    </location>
</feature>
<protein>
    <recommendedName>
        <fullName evidence="1">RNA helicase</fullName>
        <ecNumber evidence="1">3.6.4.13</ecNumber>
    </recommendedName>
</protein>